<comment type="caution">
    <text evidence="1">The sequence shown here is derived from an EMBL/GenBank/DDBJ whole genome shotgun (WGS) entry which is preliminary data.</text>
</comment>
<reference evidence="1" key="1">
    <citation type="journal article" date="2015" name="Nature">
        <title>Complex archaea that bridge the gap between prokaryotes and eukaryotes.</title>
        <authorList>
            <person name="Spang A."/>
            <person name="Saw J.H."/>
            <person name="Jorgensen S.L."/>
            <person name="Zaremba-Niedzwiedzka K."/>
            <person name="Martijn J."/>
            <person name="Lind A.E."/>
            <person name="van Eijk R."/>
            <person name="Schleper C."/>
            <person name="Guy L."/>
            <person name="Ettema T.J."/>
        </authorList>
    </citation>
    <scope>NUCLEOTIDE SEQUENCE</scope>
</reference>
<dbReference type="AlphaFoldDB" id="A0A0F9IH25"/>
<gene>
    <name evidence="1" type="ORF">LCGC14_1659380</name>
</gene>
<dbReference type="EMBL" id="LAZR01014076">
    <property type="protein sequence ID" value="KKM19059.1"/>
    <property type="molecule type" value="Genomic_DNA"/>
</dbReference>
<protein>
    <submittedName>
        <fullName evidence="1">Uncharacterized protein</fullName>
    </submittedName>
</protein>
<organism evidence="1">
    <name type="scientific">marine sediment metagenome</name>
    <dbReference type="NCBI Taxonomy" id="412755"/>
    <lineage>
        <taxon>unclassified sequences</taxon>
        <taxon>metagenomes</taxon>
        <taxon>ecological metagenomes</taxon>
    </lineage>
</organism>
<evidence type="ECO:0000313" key="1">
    <source>
        <dbReference type="EMBL" id="KKM19059.1"/>
    </source>
</evidence>
<proteinExistence type="predicted"/>
<sequence length="71" mass="8168">MESHDEWHARLNLVVGEEAAVRVFPDGVLRVRLDNRATSLMASLEDIRLDVARLALKGQPFWVRVRLLFGR</sequence>
<accession>A0A0F9IH25</accession>
<name>A0A0F9IH25_9ZZZZ</name>